<feature type="signal peptide" evidence="1">
    <location>
        <begin position="1"/>
        <end position="21"/>
    </location>
</feature>
<proteinExistence type="predicted"/>
<evidence type="ECO:0000313" key="3">
    <source>
        <dbReference type="Proteomes" id="UP001143543"/>
    </source>
</evidence>
<evidence type="ECO:0000313" key="2">
    <source>
        <dbReference type="EMBL" id="GLB49349.1"/>
    </source>
</evidence>
<keyword evidence="1" id="KW-0732">Signal</keyword>
<accession>A0ABQ5MIY4</accession>
<evidence type="ECO:0000256" key="1">
    <source>
        <dbReference type="SAM" id="SignalP"/>
    </source>
</evidence>
<dbReference type="Proteomes" id="UP001143543">
    <property type="component" value="Unassembled WGS sequence"/>
</dbReference>
<keyword evidence="3" id="KW-1185">Reference proteome</keyword>
<evidence type="ECO:0008006" key="4">
    <source>
        <dbReference type="Google" id="ProtNLM"/>
    </source>
</evidence>
<dbReference type="RefSeq" id="WP_281764986.1">
    <property type="nucleotide sequence ID" value="NZ_BRVO01000002.1"/>
</dbReference>
<sequence length="389" mass="43602">MKQFYLLLCCFAILEIGFAQNSLQKPVIKVDIPTPTADKPQSKIWFMDSTWWALLPSKSGPTLWERTADGWITNAEVNNQLKGLQGRVDTYVDRNIVYAVGVNNYEISVFSLSKSSSRWKVNVLGNFTFKKNKHVETATISLDNVGNLWVSAIVGDEVTVWCKSGNKHWNKPYIIANGIGKDDICTIVTQDNLVRVIWSDQKNEAIMNCTHLNTKTYNEWESIEIVEKGNKTADDHLNTLVADDGTLYLVTKNSLDIVGKPQFVLRVLPVGGTWKNYPFCNLEATRQPTRPIIVGVKNKASDIFIGYSMFDDKEDNTGQILFAVMDLNSETVVAKTISVMNPDKQVWGKGNQINNVTGPKDLFAASTPWIVLASDKEGNVYEADLSIFF</sequence>
<feature type="chain" id="PRO_5045277183" description="T9SS C-terminal target domain-containing protein" evidence="1">
    <location>
        <begin position="22"/>
        <end position="389"/>
    </location>
</feature>
<gene>
    <name evidence="2" type="ORF">Y10_17170</name>
</gene>
<dbReference type="EMBL" id="BRVO01000002">
    <property type="protein sequence ID" value="GLB49349.1"/>
    <property type="molecule type" value="Genomic_DNA"/>
</dbReference>
<protein>
    <recommendedName>
        <fullName evidence="4">T9SS C-terminal target domain-containing protein</fullName>
    </recommendedName>
</protein>
<organism evidence="2 3">
    <name type="scientific">Neptunitalea lumnitzerae</name>
    <dbReference type="NCBI Taxonomy" id="2965509"/>
    <lineage>
        <taxon>Bacteria</taxon>
        <taxon>Pseudomonadati</taxon>
        <taxon>Bacteroidota</taxon>
        <taxon>Flavobacteriia</taxon>
        <taxon>Flavobacteriales</taxon>
        <taxon>Flavobacteriaceae</taxon>
        <taxon>Neptunitalea</taxon>
    </lineage>
</organism>
<name>A0ABQ5MIY4_9FLAO</name>
<comment type="caution">
    <text evidence="2">The sequence shown here is derived from an EMBL/GenBank/DDBJ whole genome shotgun (WGS) entry which is preliminary data.</text>
</comment>
<reference evidence="2" key="1">
    <citation type="submission" date="2022-07" db="EMBL/GenBank/DDBJ databases">
        <title>Taxonomy of Novel Oxalotrophic and Methylotrophic Bacteria.</title>
        <authorList>
            <person name="Sahin N."/>
            <person name="Tani A."/>
        </authorList>
    </citation>
    <scope>NUCLEOTIDE SEQUENCE</scope>
    <source>
        <strain evidence="2">Y10</strain>
    </source>
</reference>